<sequence length="115" mass="12874">MRSFVVVIALCLIALAVAQQVVQPSPTSDNGQQMHVSFRSCLNNMEQIKVTTVDMVPAIMDTVQQLDMDTITIDNTTQMELQRPHFQLLLLSSLLFAPMLLHIKKIVSFSAVFKV</sequence>
<evidence type="ECO:0000313" key="2">
    <source>
        <dbReference type="WBParaSite" id="ES5_v2.g20855.t1"/>
    </source>
</evidence>
<dbReference type="WBParaSite" id="ES5_v2.g20855.t1">
    <property type="protein sequence ID" value="ES5_v2.g20855.t1"/>
    <property type="gene ID" value="ES5_v2.g20855"/>
</dbReference>
<organism evidence="1 2">
    <name type="scientific">Panagrolaimus sp. ES5</name>
    <dbReference type="NCBI Taxonomy" id="591445"/>
    <lineage>
        <taxon>Eukaryota</taxon>
        <taxon>Metazoa</taxon>
        <taxon>Ecdysozoa</taxon>
        <taxon>Nematoda</taxon>
        <taxon>Chromadorea</taxon>
        <taxon>Rhabditida</taxon>
        <taxon>Tylenchina</taxon>
        <taxon>Panagrolaimomorpha</taxon>
        <taxon>Panagrolaimoidea</taxon>
        <taxon>Panagrolaimidae</taxon>
        <taxon>Panagrolaimus</taxon>
    </lineage>
</organism>
<accession>A0AC34FV06</accession>
<proteinExistence type="predicted"/>
<reference evidence="2" key="1">
    <citation type="submission" date="2022-11" db="UniProtKB">
        <authorList>
            <consortium name="WormBaseParasite"/>
        </authorList>
    </citation>
    <scope>IDENTIFICATION</scope>
</reference>
<protein>
    <submittedName>
        <fullName evidence="2">Uncharacterized protein</fullName>
    </submittedName>
</protein>
<name>A0AC34FV06_9BILA</name>
<evidence type="ECO:0000313" key="1">
    <source>
        <dbReference type="Proteomes" id="UP000887579"/>
    </source>
</evidence>
<dbReference type="Proteomes" id="UP000887579">
    <property type="component" value="Unplaced"/>
</dbReference>